<feature type="compositionally biased region" description="Polar residues" evidence="1">
    <location>
        <begin position="36"/>
        <end position="45"/>
    </location>
</feature>
<keyword evidence="2" id="KW-0472">Membrane</keyword>
<keyword evidence="4" id="KW-1185">Reference proteome</keyword>
<accession>A0A8S4SHF5</accession>
<evidence type="ECO:0000256" key="2">
    <source>
        <dbReference type="SAM" id="Phobius"/>
    </source>
</evidence>
<evidence type="ECO:0000256" key="1">
    <source>
        <dbReference type="SAM" id="MobiDB-lite"/>
    </source>
</evidence>
<feature type="region of interest" description="Disordered" evidence="1">
    <location>
        <begin position="1"/>
        <end position="137"/>
    </location>
</feature>
<feature type="compositionally biased region" description="Low complexity" evidence="1">
    <location>
        <begin position="85"/>
        <end position="94"/>
    </location>
</feature>
<feature type="transmembrane region" description="Helical" evidence="2">
    <location>
        <begin position="336"/>
        <end position="356"/>
    </location>
</feature>
<feature type="transmembrane region" description="Helical" evidence="2">
    <location>
        <begin position="184"/>
        <end position="210"/>
    </location>
</feature>
<keyword evidence="2" id="KW-0812">Transmembrane</keyword>
<feature type="transmembrane region" description="Helical" evidence="2">
    <location>
        <begin position="158"/>
        <end position="178"/>
    </location>
</feature>
<reference evidence="3" key="1">
    <citation type="submission" date="2022-03" db="EMBL/GenBank/DDBJ databases">
        <authorList>
            <person name="Lindestad O."/>
        </authorList>
    </citation>
    <scope>NUCLEOTIDE SEQUENCE</scope>
</reference>
<feature type="compositionally biased region" description="Polar residues" evidence="1">
    <location>
        <begin position="62"/>
        <end position="78"/>
    </location>
</feature>
<comment type="caution">
    <text evidence="3">The sequence shown here is derived from an EMBL/GenBank/DDBJ whole genome shotgun (WGS) entry which is preliminary data.</text>
</comment>
<dbReference type="Proteomes" id="UP000838756">
    <property type="component" value="Unassembled WGS sequence"/>
</dbReference>
<keyword evidence="2" id="KW-1133">Transmembrane helix</keyword>
<feature type="compositionally biased region" description="Polar residues" evidence="1">
    <location>
        <begin position="95"/>
        <end position="109"/>
    </location>
</feature>
<protein>
    <submittedName>
        <fullName evidence="3">Jg8647 protein</fullName>
    </submittedName>
</protein>
<dbReference type="AlphaFoldDB" id="A0A8S4SHF5"/>
<name>A0A8S4SHF5_9NEOP</name>
<evidence type="ECO:0000313" key="3">
    <source>
        <dbReference type="EMBL" id="CAH2268641.1"/>
    </source>
</evidence>
<feature type="transmembrane region" description="Helical" evidence="2">
    <location>
        <begin position="298"/>
        <end position="316"/>
    </location>
</feature>
<proteinExistence type="predicted"/>
<dbReference type="OrthoDB" id="8242881at2759"/>
<gene>
    <name evidence="3" type="primary">jg8647</name>
    <name evidence="3" type="ORF">PAEG_LOCUS26972</name>
</gene>
<sequence length="421" mass="46923">MPGSANVGNVRITERGGIEQTIPPQPQPRKTTKQTNGENEILQHTSSASESSSYEERQEESNVNSSEPLYASIEQNTESPKKSSDSVSVSRSPSQETVYSEPWNSQKTLENLKERVKANPTPPPSYHTNGSEESFLGDNKKTNRFLQKVKYTMQKKKVTMPFVGLITACCITSIVLAVKQREFIGFIGSINPVTIFVGVLASCLALGIMWEFMQAVRTKEHKITKRDTQEVLDEISNTLSKDEECIKSLVLKYSNGNRVYFTFHSLPEKAKSNPNIVELTGQPIYYKSKVNSLINDRIWLPILGTVLITGNITFPLALYSTGGLSNIVSSYTNPTIYWPIVAISGTLLLFTLACTIHHWSKTDFKDYLLLDTKDANSENPNETANKTAIKTVKSSQEKISSKLLQVVAERCGHPDITYIIN</sequence>
<evidence type="ECO:0000313" key="4">
    <source>
        <dbReference type="Proteomes" id="UP000838756"/>
    </source>
</evidence>
<dbReference type="EMBL" id="CAKXAJ010026455">
    <property type="protein sequence ID" value="CAH2268641.1"/>
    <property type="molecule type" value="Genomic_DNA"/>
</dbReference>
<organism evidence="3 4">
    <name type="scientific">Pararge aegeria aegeria</name>
    <dbReference type="NCBI Taxonomy" id="348720"/>
    <lineage>
        <taxon>Eukaryota</taxon>
        <taxon>Metazoa</taxon>
        <taxon>Ecdysozoa</taxon>
        <taxon>Arthropoda</taxon>
        <taxon>Hexapoda</taxon>
        <taxon>Insecta</taxon>
        <taxon>Pterygota</taxon>
        <taxon>Neoptera</taxon>
        <taxon>Endopterygota</taxon>
        <taxon>Lepidoptera</taxon>
        <taxon>Glossata</taxon>
        <taxon>Ditrysia</taxon>
        <taxon>Papilionoidea</taxon>
        <taxon>Nymphalidae</taxon>
        <taxon>Satyrinae</taxon>
        <taxon>Satyrini</taxon>
        <taxon>Parargina</taxon>
        <taxon>Pararge</taxon>
    </lineage>
</organism>